<evidence type="ECO:0000313" key="2">
    <source>
        <dbReference type="Proteomes" id="UP000029435"/>
    </source>
</evidence>
<organism evidence="1 2">
    <name type="scientific">Pectobacterium brasiliense</name>
    <dbReference type="NCBI Taxonomy" id="180957"/>
    <lineage>
        <taxon>Bacteria</taxon>
        <taxon>Pseudomonadati</taxon>
        <taxon>Pseudomonadota</taxon>
        <taxon>Gammaproteobacteria</taxon>
        <taxon>Enterobacterales</taxon>
        <taxon>Pectobacteriaceae</taxon>
        <taxon>Pectobacterium</taxon>
    </lineage>
</organism>
<dbReference type="Proteomes" id="UP000029435">
    <property type="component" value="Unassembled WGS sequence"/>
</dbReference>
<sequence>MTEYKYAKSMSQFYRDVFSRELELGDVGNLPQEFVAAIIEGNTDTLLINKKLFDYDSGLEASHDAALKQLLLTISLANIAFDGKFEGKNVRLPVDYIANIRNSLVEIINIRPCVEYLVVAIQLLFRIGDVEAAVTLINNNFSVLSDSPAAFRILLMICMIEEDYSLALPLVQEMTAKQHLIGDHWFTLLMVTCAIYKLGGHPDSYIDFRPLLKANEFPSDDDYKWLIKQEESNGKVTVIISCDVKYYYEHAISALYSIYETNKDNFNVHFHVYNIDDATYSDVLKKKSTFPELNISCTTEYFSGMKGMNVHYASRRFIFARHALSVLNSPILILDADCLFRKNFSETIKLWHSSDLVLTESESAPFWEKALGGFVYLGGGLTSKIFIDKVASFIHSNLLNDNSVWFLDQVALSAAIDAIGMPGDISRIDSAIVYDVNHVGYSLLWMVTTVKNANGKYSDYKKSLIEKYNSI</sequence>
<gene>
    <name evidence="1" type="ORF">KU74_01550</name>
</gene>
<dbReference type="SUPFAM" id="SSF53448">
    <property type="entry name" value="Nucleotide-diphospho-sugar transferases"/>
    <property type="match status" value="1"/>
</dbReference>
<dbReference type="RefSeq" id="WP_039311697.1">
    <property type="nucleotide sequence ID" value="NZ_JQOD01000001.1"/>
</dbReference>
<proteinExistence type="predicted"/>
<protein>
    <submittedName>
        <fullName evidence="1">Uncharacterized protein</fullName>
    </submittedName>
</protein>
<comment type="caution">
    <text evidence="1">The sequence shown here is derived from an EMBL/GenBank/DDBJ whole genome shotgun (WGS) entry which is preliminary data.</text>
</comment>
<accession>A0A0M2F5D2</accession>
<evidence type="ECO:0000313" key="1">
    <source>
        <dbReference type="EMBL" id="KGA35181.1"/>
    </source>
</evidence>
<dbReference type="EMBL" id="JQOD01000001">
    <property type="protein sequence ID" value="KGA35181.1"/>
    <property type="molecule type" value="Genomic_DNA"/>
</dbReference>
<dbReference type="InterPro" id="IPR029044">
    <property type="entry name" value="Nucleotide-diphossugar_trans"/>
</dbReference>
<reference evidence="1 2" key="1">
    <citation type="submission" date="2014-08" db="EMBL/GenBank/DDBJ databases">
        <title>Genome sequences of NCPPB Pectobacterium isolates.</title>
        <authorList>
            <person name="Glover R.H."/>
            <person name="Sapp M."/>
            <person name="Elphinstone J."/>
        </authorList>
    </citation>
    <scope>NUCLEOTIDE SEQUENCE [LARGE SCALE GENOMIC DNA]</scope>
    <source>
        <strain evidence="1 2">LMG 21372</strain>
    </source>
</reference>
<dbReference type="Gene3D" id="3.90.550.10">
    <property type="entry name" value="Spore Coat Polysaccharide Biosynthesis Protein SpsA, Chain A"/>
    <property type="match status" value="1"/>
</dbReference>
<dbReference type="AlphaFoldDB" id="A0A0M2F5D2"/>
<dbReference type="OrthoDB" id="5614199at2"/>
<name>A0A0M2F5D2_9GAMM</name>